<keyword evidence="4" id="KW-1185">Reference proteome</keyword>
<dbReference type="OrthoDB" id="3365698at2759"/>
<reference evidence="4" key="1">
    <citation type="journal article" date="2012" name="Science">
        <title>The Paleozoic origin of enzymatic lignin decomposition reconstructed from 31 fungal genomes.</title>
        <authorList>
            <person name="Floudas D."/>
            <person name="Binder M."/>
            <person name="Riley R."/>
            <person name="Barry K."/>
            <person name="Blanchette R.A."/>
            <person name="Henrissat B."/>
            <person name="Martinez A.T."/>
            <person name="Otillar R."/>
            <person name="Spatafora J.W."/>
            <person name="Yadav J.S."/>
            <person name="Aerts A."/>
            <person name="Benoit I."/>
            <person name="Boyd A."/>
            <person name="Carlson A."/>
            <person name="Copeland A."/>
            <person name="Coutinho P.M."/>
            <person name="de Vries R.P."/>
            <person name="Ferreira P."/>
            <person name="Findley K."/>
            <person name="Foster B."/>
            <person name="Gaskell J."/>
            <person name="Glotzer D."/>
            <person name="Gorecki P."/>
            <person name="Heitman J."/>
            <person name="Hesse C."/>
            <person name="Hori C."/>
            <person name="Igarashi K."/>
            <person name="Jurgens J.A."/>
            <person name="Kallen N."/>
            <person name="Kersten P."/>
            <person name="Kohler A."/>
            <person name="Kuees U."/>
            <person name="Kumar T.K.A."/>
            <person name="Kuo A."/>
            <person name="LaButti K."/>
            <person name="Larrondo L.F."/>
            <person name="Lindquist E."/>
            <person name="Ling A."/>
            <person name="Lombard V."/>
            <person name="Lucas S."/>
            <person name="Lundell T."/>
            <person name="Martin R."/>
            <person name="McLaughlin D.J."/>
            <person name="Morgenstern I."/>
            <person name="Morin E."/>
            <person name="Murat C."/>
            <person name="Nagy L.G."/>
            <person name="Nolan M."/>
            <person name="Ohm R.A."/>
            <person name="Patyshakuliyeva A."/>
            <person name="Rokas A."/>
            <person name="Ruiz-Duenas F.J."/>
            <person name="Sabat G."/>
            <person name="Salamov A."/>
            <person name="Samejima M."/>
            <person name="Schmutz J."/>
            <person name="Slot J.C."/>
            <person name="St John F."/>
            <person name="Stenlid J."/>
            <person name="Sun H."/>
            <person name="Sun S."/>
            <person name="Syed K."/>
            <person name="Tsang A."/>
            <person name="Wiebenga A."/>
            <person name="Young D."/>
            <person name="Pisabarro A."/>
            <person name="Eastwood D.C."/>
            <person name="Martin F."/>
            <person name="Cullen D."/>
            <person name="Grigoriev I.V."/>
            <person name="Hibbett D.S."/>
        </authorList>
    </citation>
    <scope>NUCLEOTIDE SEQUENCE [LARGE SCALE GENOMIC DNA]</scope>
    <source>
        <strain evidence="4">TFB10046</strain>
    </source>
</reference>
<accession>J0DCD2</accession>
<evidence type="ECO:0000256" key="1">
    <source>
        <dbReference type="SAM" id="MobiDB-lite"/>
    </source>
</evidence>
<evidence type="ECO:0000259" key="2">
    <source>
        <dbReference type="PROSITE" id="PS50181"/>
    </source>
</evidence>
<dbReference type="EMBL" id="JH687810">
    <property type="protein sequence ID" value="EJD39764.1"/>
    <property type="molecule type" value="Genomic_DNA"/>
</dbReference>
<name>J0DCD2_AURST</name>
<sequence>MSFAVHDEALRASLRRSFLARSDGVTESAKLGPIVDELKEASYSLLLELVAEWKLENVTIHRLPEEVLALCFALLPFRDRVSASHVSCNWRRISLSYPAIWAHIELGDSLINNTALFKMALGRSGNHPIDIVHGLTFDTDGVIEDSVMTHIHHIRTISYSTTPRPALLSQAAPMLEVLHGSGEHLHIASDFLGGQVGRLRSLHAQIGSFAARCPALGTLTDIAIHVPATAQGAEHFRHLFRFCPVLEVLVLLRLPIALAPFIPTGPAPASLRSVMMESCDAGFDLTAHCAAWQLASRSDITIFQNATAGEDLALIISGALSIDVRHISNSPTSVITALGPGSRRRVIEEHDDPHSLAAVMQRVRSTLADVQALSVPATSLPAFMDVFAVLPELKHLTINLHDDRTAAQSHISWLPWNLLTPLARLPGLRPGLQTLILNVVWRGPQDPPSRRDALDLTAHLRRLMHVGLPPILVKGFAAETLHNLPVPEFPGFLVHFVDQGLFPPACPVLSTVTSLSLDGPSSAESAPTFRHLFRLFSALQSLTLCHLLSQYSQFLPDGPVPASLRRLVLESEHNHYDLSEHYAHWHSQNLSDVGICQFTGPTRHVSQFLSGAVELIIRREHPFGPWKSLIAVCPEGRRRALDFHDAGYDMQRLAETVSSVQTALSDVRSINISAVALSDFVPVIAVLPKLTHLTVTVKPDDNSRDGRNFRWHDLASLAHLPASRPELQSIAIKVVCGKESCTPNASDARALFLHLEAVEPSGLPDIMVKGFPPESVLGIEISQLDGFKVAFETNCGSVNRGIEASTDGVAAPASDLEPMLLSLAHGVTDASQISDTYQELGSAAARILCDLVQKWSIGNDSSRCFPDEVLAAIFDVVPVRDRLVVSHVCRRWRSVALAHPAIWADIYELPRCKDGLALVLMALSRTGKYPVQLSLSTDCDGAPELLSALKNHMDHIEQLSWGPGCESMPLTTPAPLLSEIQGVSLDVPSDFLGGQVSTLTKIYMVQFYLPATCPALSTVTSLELHGPLSEDAAENYDKLFTLFPRLEYLRISLLHGDLADTLPTGPAPRTLQDLYLEGIEYDDYDLMQHYTAWKTDDNLQNVTFAQDCCEIADLGALIGGAVKLVIGEEDDTNRTQIAASGCDGWSRAIGFQDLEDGHAAYVAEMIFDVRESLPDLHTLEIEAAYLAAFLPLCDSWPKLTHLALSVLPAIGDEPAYDWAPLRCLSHVRQHSQSIVAIVIDVKMGPPSADDARTMLAHLSLCDVADILIKGFSNAVIANVETPDDFLTGLGIRFARDEDTHSNMDAGTLPDSGWDDDAPV</sequence>
<evidence type="ECO:0000313" key="4">
    <source>
        <dbReference type="Proteomes" id="UP000006514"/>
    </source>
</evidence>
<organism evidence="3 4">
    <name type="scientific">Auricularia subglabra (strain TFB-10046 / SS5)</name>
    <name type="common">White-rot fungus</name>
    <name type="synonym">Auricularia delicata (strain TFB10046)</name>
    <dbReference type="NCBI Taxonomy" id="717982"/>
    <lineage>
        <taxon>Eukaryota</taxon>
        <taxon>Fungi</taxon>
        <taxon>Dikarya</taxon>
        <taxon>Basidiomycota</taxon>
        <taxon>Agaricomycotina</taxon>
        <taxon>Agaricomycetes</taxon>
        <taxon>Auriculariales</taxon>
        <taxon>Auriculariaceae</taxon>
        <taxon>Auricularia</taxon>
    </lineage>
</organism>
<dbReference type="InterPro" id="IPR001810">
    <property type="entry name" value="F-box_dom"/>
</dbReference>
<dbReference type="Gene3D" id="1.20.1280.50">
    <property type="match status" value="2"/>
</dbReference>
<dbReference type="Pfam" id="PF12937">
    <property type="entry name" value="F-box-like"/>
    <property type="match status" value="1"/>
</dbReference>
<dbReference type="Proteomes" id="UP000006514">
    <property type="component" value="Unassembled WGS sequence"/>
</dbReference>
<dbReference type="PANTHER" id="PTHR16134">
    <property type="entry name" value="F-BOX/TPR REPEAT PROTEIN POF3"/>
    <property type="match status" value="1"/>
</dbReference>
<gene>
    <name evidence="3" type="ORF">AURDEDRAFT_171213</name>
</gene>
<evidence type="ECO:0000313" key="3">
    <source>
        <dbReference type="EMBL" id="EJD39764.1"/>
    </source>
</evidence>
<dbReference type="InterPro" id="IPR036047">
    <property type="entry name" value="F-box-like_dom_sf"/>
</dbReference>
<dbReference type="KEGG" id="adl:AURDEDRAFT_171213"/>
<dbReference type="SMART" id="SM00256">
    <property type="entry name" value="FBOX"/>
    <property type="match status" value="2"/>
</dbReference>
<dbReference type="Pfam" id="PF00646">
    <property type="entry name" value="F-box"/>
    <property type="match status" value="1"/>
</dbReference>
<dbReference type="PANTHER" id="PTHR16134:SF119">
    <property type="entry name" value="AT02038P-RELATED"/>
    <property type="match status" value="1"/>
</dbReference>
<feature type="region of interest" description="Disordered" evidence="1">
    <location>
        <begin position="1300"/>
        <end position="1319"/>
    </location>
</feature>
<feature type="domain" description="F-box" evidence="2">
    <location>
        <begin position="859"/>
        <end position="906"/>
    </location>
</feature>
<dbReference type="SUPFAM" id="SSF81383">
    <property type="entry name" value="F-box domain"/>
    <property type="match status" value="2"/>
</dbReference>
<proteinExistence type="predicted"/>
<feature type="domain" description="F-box" evidence="2">
    <location>
        <begin position="57"/>
        <end position="104"/>
    </location>
</feature>
<dbReference type="InParanoid" id="J0DCD2"/>
<dbReference type="PROSITE" id="PS50181">
    <property type="entry name" value="FBOX"/>
    <property type="match status" value="2"/>
</dbReference>
<protein>
    <recommendedName>
        <fullName evidence="2">F-box domain-containing protein</fullName>
    </recommendedName>
</protein>